<name>A0AAU9MKY9_9ASTR</name>
<gene>
    <name evidence="2" type="ORF">LVIROSA_LOCUS14583</name>
</gene>
<organism evidence="2 3">
    <name type="scientific">Lactuca virosa</name>
    <dbReference type="NCBI Taxonomy" id="75947"/>
    <lineage>
        <taxon>Eukaryota</taxon>
        <taxon>Viridiplantae</taxon>
        <taxon>Streptophyta</taxon>
        <taxon>Embryophyta</taxon>
        <taxon>Tracheophyta</taxon>
        <taxon>Spermatophyta</taxon>
        <taxon>Magnoliopsida</taxon>
        <taxon>eudicotyledons</taxon>
        <taxon>Gunneridae</taxon>
        <taxon>Pentapetalae</taxon>
        <taxon>asterids</taxon>
        <taxon>campanulids</taxon>
        <taxon>Asterales</taxon>
        <taxon>Asteraceae</taxon>
        <taxon>Cichorioideae</taxon>
        <taxon>Cichorieae</taxon>
        <taxon>Lactucinae</taxon>
        <taxon>Lactuca</taxon>
    </lineage>
</organism>
<feature type="compositionally biased region" description="Basic and acidic residues" evidence="1">
    <location>
        <begin position="39"/>
        <end position="52"/>
    </location>
</feature>
<proteinExistence type="predicted"/>
<comment type="caution">
    <text evidence="2">The sequence shown here is derived from an EMBL/GenBank/DDBJ whole genome shotgun (WGS) entry which is preliminary data.</text>
</comment>
<dbReference type="AlphaFoldDB" id="A0AAU9MKY9"/>
<evidence type="ECO:0000256" key="1">
    <source>
        <dbReference type="SAM" id="MobiDB-lite"/>
    </source>
</evidence>
<reference evidence="2 3" key="1">
    <citation type="submission" date="2022-01" db="EMBL/GenBank/DDBJ databases">
        <authorList>
            <person name="Xiong W."/>
            <person name="Schranz E."/>
        </authorList>
    </citation>
    <scope>NUCLEOTIDE SEQUENCE [LARGE SCALE GENOMIC DNA]</scope>
</reference>
<dbReference type="EMBL" id="CAKMRJ010002223">
    <property type="protein sequence ID" value="CAH1427585.1"/>
    <property type="molecule type" value="Genomic_DNA"/>
</dbReference>
<keyword evidence="3" id="KW-1185">Reference proteome</keyword>
<protein>
    <submittedName>
        <fullName evidence="2">Uncharacterized protein</fullName>
    </submittedName>
</protein>
<evidence type="ECO:0000313" key="3">
    <source>
        <dbReference type="Proteomes" id="UP001157418"/>
    </source>
</evidence>
<feature type="region of interest" description="Disordered" evidence="1">
    <location>
        <begin position="17"/>
        <end position="59"/>
    </location>
</feature>
<evidence type="ECO:0000313" key="2">
    <source>
        <dbReference type="EMBL" id="CAH1427585.1"/>
    </source>
</evidence>
<dbReference type="Proteomes" id="UP001157418">
    <property type="component" value="Unassembled WGS sequence"/>
</dbReference>
<sequence length="84" mass="9483">MYAPKFFRVSVLRRTKNIENGASPTEVKSEGPQAIGGRRSADRTHPRLRASDETCNGAPNLRRHQRDLQLLCIVKYASDGFRGR</sequence>
<accession>A0AAU9MKY9</accession>